<sequence length="296" mass="31665">MGTVTIGVSIAVPEPHGSLLQERRAGFGDAAAHGIPTHVTLLPPTEVDAAALPAIEAHLLEVAGAGRPFPMKLSGTGTFRPLSPVVFVQVAEGAEACTWLQKQVRDASGPVARELQFPYHPHVTVAHGIEDEAMDRAYEELADYRAEWPCTGFALYEQGPDGVWRKLREFTFGGPVVPPQAGAPRSGTRLRPVSRSRRRQARPLPRRQLVPRGGRHLRQDQAAPADGQGRCPALVRPAALAHERDPVSRHGHGARRGPRPGQPGRRPDGEGRGGPPPALTGAGPARVVDRCRGPHG</sequence>
<dbReference type="SUPFAM" id="SSF55144">
    <property type="entry name" value="LigT-like"/>
    <property type="match status" value="1"/>
</dbReference>
<dbReference type="Gene3D" id="3.90.1140.10">
    <property type="entry name" value="Cyclic phosphodiesterase"/>
    <property type="match status" value="1"/>
</dbReference>
<proteinExistence type="predicted"/>
<organism evidence="2 3">
    <name type="scientific">Streptomyces avermitilis</name>
    <dbReference type="NCBI Taxonomy" id="33903"/>
    <lineage>
        <taxon>Bacteria</taxon>
        <taxon>Bacillati</taxon>
        <taxon>Actinomycetota</taxon>
        <taxon>Actinomycetes</taxon>
        <taxon>Kitasatosporales</taxon>
        <taxon>Streptomycetaceae</taxon>
        <taxon>Streptomyces</taxon>
    </lineage>
</organism>
<dbReference type="EMBL" id="BJHY01000001">
    <property type="protein sequence ID" value="GDY76523.1"/>
    <property type="molecule type" value="Genomic_DNA"/>
</dbReference>
<protein>
    <recommendedName>
        <fullName evidence="4">Phosphoesterase</fullName>
    </recommendedName>
</protein>
<feature type="compositionally biased region" description="Basic residues" evidence="1">
    <location>
        <begin position="192"/>
        <end position="205"/>
    </location>
</feature>
<dbReference type="Pfam" id="PF13563">
    <property type="entry name" value="2_5_RNA_ligase2"/>
    <property type="match status" value="1"/>
</dbReference>
<dbReference type="STRING" id="33903.AQJ43_03110"/>
<dbReference type="PANTHER" id="PTHR40037">
    <property type="entry name" value="PHOSPHOESTERASE YJCG-RELATED"/>
    <property type="match status" value="1"/>
</dbReference>
<feature type="region of interest" description="Disordered" evidence="1">
    <location>
        <begin position="175"/>
        <end position="296"/>
    </location>
</feature>
<evidence type="ECO:0008006" key="4">
    <source>
        <dbReference type="Google" id="ProtNLM"/>
    </source>
</evidence>
<gene>
    <name evidence="2" type="ORF">SAV31267_060080</name>
</gene>
<dbReference type="Proteomes" id="UP000299211">
    <property type="component" value="Unassembled WGS sequence"/>
</dbReference>
<feature type="compositionally biased region" description="Low complexity" evidence="1">
    <location>
        <begin position="175"/>
        <end position="191"/>
    </location>
</feature>
<name>A0A4D4MWM0_STRAX</name>
<dbReference type="InterPro" id="IPR009097">
    <property type="entry name" value="Cyclic_Pdiesterase"/>
</dbReference>
<reference evidence="2 3" key="1">
    <citation type="submission" date="2019-04" db="EMBL/GenBank/DDBJ databases">
        <title>Draft genome sequences of Streptomyces avermitilis ATCC 31267.</title>
        <authorList>
            <person name="Komaki H."/>
            <person name="Tamura T."/>
            <person name="Hosoyama A."/>
        </authorList>
    </citation>
    <scope>NUCLEOTIDE SEQUENCE [LARGE SCALE GENOMIC DNA]</scope>
    <source>
        <strain evidence="2 3">ATCC 31267</strain>
    </source>
</reference>
<evidence type="ECO:0000313" key="2">
    <source>
        <dbReference type="EMBL" id="GDY76523.1"/>
    </source>
</evidence>
<evidence type="ECO:0000256" key="1">
    <source>
        <dbReference type="SAM" id="MobiDB-lite"/>
    </source>
</evidence>
<feature type="compositionally biased region" description="Basic and acidic residues" evidence="1">
    <location>
        <begin position="287"/>
        <end position="296"/>
    </location>
</feature>
<feature type="compositionally biased region" description="Basic residues" evidence="1">
    <location>
        <begin position="249"/>
        <end position="258"/>
    </location>
</feature>
<dbReference type="AlphaFoldDB" id="A0A4D4MWM0"/>
<dbReference type="InterPro" id="IPR050580">
    <property type="entry name" value="2H_phosphoesterase_YjcG-like"/>
</dbReference>
<dbReference type="PANTHER" id="PTHR40037:SF1">
    <property type="entry name" value="PHOSPHOESTERASE SAOUHSC_00951-RELATED"/>
    <property type="match status" value="1"/>
</dbReference>
<comment type="caution">
    <text evidence="2">The sequence shown here is derived from an EMBL/GenBank/DDBJ whole genome shotgun (WGS) entry which is preliminary data.</text>
</comment>
<accession>A0A4D4MWM0</accession>
<evidence type="ECO:0000313" key="3">
    <source>
        <dbReference type="Proteomes" id="UP000299211"/>
    </source>
</evidence>